<keyword evidence="2" id="KW-0805">Transcription regulation</keyword>
<dbReference type="SUPFAM" id="SSF46785">
    <property type="entry name" value="Winged helix' DNA-binding domain"/>
    <property type="match status" value="1"/>
</dbReference>
<dbReference type="Gene3D" id="1.10.10.10">
    <property type="entry name" value="Winged helix-like DNA-binding domain superfamily/Winged helix DNA-binding domain"/>
    <property type="match status" value="1"/>
</dbReference>
<dbReference type="PANTHER" id="PTHR30427">
    <property type="entry name" value="TRANSCRIPTIONAL ACTIVATOR PROTEIN LYSR"/>
    <property type="match status" value="1"/>
</dbReference>
<dbReference type="EMBL" id="SLXP01000001">
    <property type="protein sequence ID" value="TCP44222.1"/>
    <property type="molecule type" value="Genomic_DNA"/>
</dbReference>
<evidence type="ECO:0000259" key="5">
    <source>
        <dbReference type="PROSITE" id="PS50931"/>
    </source>
</evidence>
<keyword evidence="3 6" id="KW-0238">DNA-binding</keyword>
<evidence type="ECO:0000256" key="1">
    <source>
        <dbReference type="ARBA" id="ARBA00009437"/>
    </source>
</evidence>
<dbReference type="GO" id="GO:0003700">
    <property type="term" value="F:DNA-binding transcription factor activity"/>
    <property type="evidence" value="ECO:0007669"/>
    <property type="project" value="InterPro"/>
</dbReference>
<evidence type="ECO:0000313" key="6">
    <source>
        <dbReference type="EMBL" id="TCP44222.1"/>
    </source>
</evidence>
<dbReference type="Pfam" id="PF03466">
    <property type="entry name" value="LysR_substrate"/>
    <property type="match status" value="1"/>
</dbReference>
<dbReference type="RefSeq" id="WP_243695732.1">
    <property type="nucleotide sequence ID" value="NZ_SLXP01000001.1"/>
</dbReference>
<dbReference type="InterPro" id="IPR000847">
    <property type="entry name" value="LysR_HTH_N"/>
</dbReference>
<sequence length="311" mass="33444">MMNLSIRQLTTFREVMRAGSISQAARALGRTQPAVSAMIAALERELGFALFLRAQGKLTPTPEARFFLEETEEILGRLDQARQTLAGISKLESGHLRVACHPAASGVFLPGALTGFLAGRPDVRVSLMMRTSRVVEDLIASQQFDLGFAEAPAPRASIRQTDFDLDCICVLAAGHPLADRAAIAPADLDGADLAMLFSEHPITARTRAVFEAAGCRFRHRFELQTFLPGLRLVAAGLCAMICDPVTAHGHLAQAGPGAGLVMRPFRPRVGTRLAILEPAHRPQSRLAAAFRDHLAAEVTSMRDGLAARLAP</sequence>
<dbReference type="InterPro" id="IPR005119">
    <property type="entry name" value="LysR_subst-bd"/>
</dbReference>
<organism evidence="6 7">
    <name type="scientific">Rhodovulum marinum</name>
    <dbReference type="NCBI Taxonomy" id="320662"/>
    <lineage>
        <taxon>Bacteria</taxon>
        <taxon>Pseudomonadati</taxon>
        <taxon>Pseudomonadota</taxon>
        <taxon>Alphaproteobacteria</taxon>
        <taxon>Rhodobacterales</taxon>
        <taxon>Paracoccaceae</taxon>
        <taxon>Rhodovulum</taxon>
    </lineage>
</organism>
<dbReference type="PROSITE" id="PS50931">
    <property type="entry name" value="HTH_LYSR"/>
    <property type="match status" value="1"/>
</dbReference>
<evidence type="ECO:0000313" key="7">
    <source>
        <dbReference type="Proteomes" id="UP000294835"/>
    </source>
</evidence>
<keyword evidence="4" id="KW-0804">Transcription</keyword>
<evidence type="ECO:0000256" key="4">
    <source>
        <dbReference type="ARBA" id="ARBA00023163"/>
    </source>
</evidence>
<dbReference type="Gene3D" id="3.40.190.290">
    <property type="match status" value="1"/>
</dbReference>
<accession>A0A4R2Q5Y3</accession>
<keyword evidence="7" id="KW-1185">Reference proteome</keyword>
<comment type="caution">
    <text evidence="6">The sequence shown here is derived from an EMBL/GenBank/DDBJ whole genome shotgun (WGS) entry which is preliminary data.</text>
</comment>
<dbReference type="GO" id="GO:0010628">
    <property type="term" value="P:positive regulation of gene expression"/>
    <property type="evidence" value="ECO:0007669"/>
    <property type="project" value="TreeGrafter"/>
</dbReference>
<dbReference type="PRINTS" id="PR00039">
    <property type="entry name" value="HTHLYSR"/>
</dbReference>
<dbReference type="AlphaFoldDB" id="A0A4R2Q5Y3"/>
<gene>
    <name evidence="6" type="ORF">EV662_101313</name>
</gene>
<dbReference type="PANTHER" id="PTHR30427:SF1">
    <property type="entry name" value="TRANSCRIPTIONAL ACTIVATOR PROTEIN LYSR"/>
    <property type="match status" value="1"/>
</dbReference>
<name>A0A4R2Q5Y3_9RHOB</name>
<dbReference type="GO" id="GO:0043565">
    <property type="term" value="F:sequence-specific DNA binding"/>
    <property type="evidence" value="ECO:0007669"/>
    <property type="project" value="TreeGrafter"/>
</dbReference>
<dbReference type="Pfam" id="PF00126">
    <property type="entry name" value="HTH_1"/>
    <property type="match status" value="1"/>
</dbReference>
<comment type="similarity">
    <text evidence="1">Belongs to the LysR transcriptional regulatory family.</text>
</comment>
<dbReference type="InterPro" id="IPR036388">
    <property type="entry name" value="WH-like_DNA-bd_sf"/>
</dbReference>
<dbReference type="InterPro" id="IPR036390">
    <property type="entry name" value="WH_DNA-bd_sf"/>
</dbReference>
<feature type="domain" description="HTH lysR-type" evidence="5">
    <location>
        <begin position="4"/>
        <end position="61"/>
    </location>
</feature>
<dbReference type="SUPFAM" id="SSF53850">
    <property type="entry name" value="Periplasmic binding protein-like II"/>
    <property type="match status" value="1"/>
</dbReference>
<evidence type="ECO:0000256" key="3">
    <source>
        <dbReference type="ARBA" id="ARBA00023125"/>
    </source>
</evidence>
<evidence type="ECO:0000256" key="2">
    <source>
        <dbReference type="ARBA" id="ARBA00023015"/>
    </source>
</evidence>
<proteinExistence type="inferred from homology"/>
<protein>
    <submittedName>
        <fullName evidence="6">DNA-binding transcriptional LysR family regulator</fullName>
    </submittedName>
</protein>
<reference evidence="6 7" key="1">
    <citation type="submission" date="2019-03" db="EMBL/GenBank/DDBJ databases">
        <title>Genomic Encyclopedia of Type Strains, Phase IV (KMG-IV): sequencing the most valuable type-strain genomes for metagenomic binning, comparative biology and taxonomic classification.</title>
        <authorList>
            <person name="Goeker M."/>
        </authorList>
    </citation>
    <scope>NUCLEOTIDE SEQUENCE [LARGE SCALE GENOMIC DNA]</scope>
    <source>
        <strain evidence="6 7">DSM 18063</strain>
    </source>
</reference>
<dbReference type="Proteomes" id="UP000294835">
    <property type="component" value="Unassembled WGS sequence"/>
</dbReference>